<dbReference type="OMA" id="KVCTEER"/>
<name>A0A1G4M952_LACFM</name>
<proteinExistence type="predicted"/>
<keyword evidence="3" id="KW-1185">Reference proteome</keyword>
<evidence type="ECO:0000313" key="2">
    <source>
        <dbReference type="EMBL" id="SCW00232.1"/>
    </source>
</evidence>
<organism evidence="2 3">
    <name type="scientific">Lachancea fermentati</name>
    <name type="common">Zygosaccharomyces fermentati</name>
    <dbReference type="NCBI Taxonomy" id="4955"/>
    <lineage>
        <taxon>Eukaryota</taxon>
        <taxon>Fungi</taxon>
        <taxon>Dikarya</taxon>
        <taxon>Ascomycota</taxon>
        <taxon>Saccharomycotina</taxon>
        <taxon>Saccharomycetes</taxon>
        <taxon>Saccharomycetales</taxon>
        <taxon>Saccharomycetaceae</taxon>
        <taxon>Lachancea</taxon>
    </lineage>
</organism>
<evidence type="ECO:0000313" key="3">
    <source>
        <dbReference type="Proteomes" id="UP000190831"/>
    </source>
</evidence>
<feature type="region of interest" description="Disordered" evidence="1">
    <location>
        <begin position="196"/>
        <end position="215"/>
    </location>
</feature>
<reference evidence="3" key="1">
    <citation type="submission" date="2016-03" db="EMBL/GenBank/DDBJ databases">
        <authorList>
            <person name="Devillers H."/>
        </authorList>
    </citation>
    <scope>NUCLEOTIDE SEQUENCE [LARGE SCALE GENOMIC DNA]</scope>
</reference>
<dbReference type="PANTHER" id="PTHR12775">
    <property type="entry name" value="PROTEIN C20ORF43 HOMOLOG"/>
    <property type="match status" value="1"/>
</dbReference>
<sequence length="215" mass="24108">MGADGGSINKSKNLIISSKDESSAVNDHHGKEFDALSRWTICRLSNKPLRLPIVSDYKGNLLNKEAVLEWLLTPEKEDYSGQQIEMFKHIKSLKDIVDLGNVVDGESSVLKCEVGDEVFGKSTTQFEYIASCGHVLPHKLLEQTSVDKRCPVCDGPYSEIDIVTINPCFEEEHNKLEQRARRLRNQGVAHNCKKISVGRKRKASSVDSSKKRPKK</sequence>
<dbReference type="Pfam" id="PF04641">
    <property type="entry name" value="Rtf2"/>
    <property type="match status" value="1"/>
</dbReference>
<dbReference type="STRING" id="4955.A0A1G4M952"/>
<accession>A0A1G4M952</accession>
<gene>
    <name evidence="2" type="ORF">LAFE_0B12354G</name>
</gene>
<dbReference type="Proteomes" id="UP000190831">
    <property type="component" value="Chromosome B"/>
</dbReference>
<dbReference type="PANTHER" id="PTHR12775:SF0">
    <property type="entry name" value="REPLICATION TERMINATION FACTOR 2"/>
    <property type="match status" value="1"/>
</dbReference>
<protein>
    <submittedName>
        <fullName evidence="2">LAFE_0B12354g1_1</fullName>
    </submittedName>
</protein>
<dbReference type="EMBL" id="LT598489">
    <property type="protein sequence ID" value="SCW00232.1"/>
    <property type="molecule type" value="Genomic_DNA"/>
</dbReference>
<dbReference type="OrthoDB" id="247013at2759"/>
<dbReference type="GO" id="GO:0006274">
    <property type="term" value="P:DNA replication termination"/>
    <property type="evidence" value="ECO:0007669"/>
    <property type="project" value="TreeGrafter"/>
</dbReference>
<dbReference type="AlphaFoldDB" id="A0A1G4M952"/>
<dbReference type="GO" id="GO:0005634">
    <property type="term" value="C:nucleus"/>
    <property type="evidence" value="ECO:0007669"/>
    <property type="project" value="TreeGrafter"/>
</dbReference>
<dbReference type="InterPro" id="IPR006735">
    <property type="entry name" value="Rtf2"/>
</dbReference>
<evidence type="ECO:0000256" key="1">
    <source>
        <dbReference type="SAM" id="MobiDB-lite"/>
    </source>
</evidence>